<dbReference type="AlphaFoldDB" id="A0A2B7X8A4"/>
<dbReference type="EMBL" id="PDNC01000032">
    <property type="protein sequence ID" value="PGH05195.1"/>
    <property type="molecule type" value="Genomic_DNA"/>
</dbReference>
<sequence>MSCPLLTLSAELQYLIFQHLKSHEDPEEPYVRGSVTPRRRDRSLADAVFDRDLRNLSLTCSFYYASLIPHTFKKLVLQNNEASASSMLRCMANTTRNYIQFTKELYFTDTKSMALAMEKDHLAGWQKSPDKDSKDDISIPELCRLPTSAAEILSNLSRFPNLDRLLIHWRFHDSDWYIELYTIENHLDYNYDIVELEEKDPWRALMRDVYNALSKNVADINTSSNALSSSPSSSPQAPILKSLEINNIPMNPVSTYLSPTFHNFLSSIGSFKLDLVTSDSVGDYEISTFNQYHEFTYVLDEYFFNHLSSATSLHITAWGGPLGGDDSGNCGRLSLPSTRQLPVLKRLVVGNCFTAPTLIDFLAAHARSLERVEFVSCFSDAQEGNTWCKLFEALARARPERLVEFCVEPARVRFRDHSWDRTVERDSEEARCEELLGGDEDEREGDCVGGGGGGVAGRRGRRAFSYAYVDDKYGFLSEIPYKNRAMFLKGEDQRAYDALMEIVERNRKGLMEAESGISV</sequence>
<evidence type="ECO:0000313" key="2">
    <source>
        <dbReference type="Proteomes" id="UP000224080"/>
    </source>
</evidence>
<comment type="caution">
    <text evidence="1">The sequence shown here is derived from an EMBL/GenBank/DDBJ whole genome shotgun (WGS) entry which is preliminary data.</text>
</comment>
<evidence type="ECO:0000313" key="1">
    <source>
        <dbReference type="EMBL" id="PGH05195.1"/>
    </source>
</evidence>
<protein>
    <recommendedName>
        <fullName evidence="3">F-box domain-containing protein</fullName>
    </recommendedName>
</protein>
<dbReference type="Proteomes" id="UP000224080">
    <property type="component" value="Unassembled WGS sequence"/>
</dbReference>
<dbReference type="OrthoDB" id="5410873at2759"/>
<keyword evidence="2" id="KW-1185">Reference proteome</keyword>
<proteinExistence type="predicted"/>
<reference evidence="1 2" key="1">
    <citation type="submission" date="2017-10" db="EMBL/GenBank/DDBJ databases">
        <title>Comparative genomics in systemic dimorphic fungi from Ajellomycetaceae.</title>
        <authorList>
            <person name="Munoz J.F."/>
            <person name="Mcewen J.G."/>
            <person name="Clay O.K."/>
            <person name="Cuomo C.A."/>
        </authorList>
    </citation>
    <scope>NUCLEOTIDE SEQUENCE [LARGE SCALE GENOMIC DNA]</scope>
    <source>
        <strain evidence="1 2">UAMH130</strain>
    </source>
</reference>
<accession>A0A2B7X8A4</accession>
<name>A0A2B7X8A4_9EURO</name>
<evidence type="ECO:0008006" key="3">
    <source>
        <dbReference type="Google" id="ProtNLM"/>
    </source>
</evidence>
<gene>
    <name evidence="1" type="ORF">GX51_03094</name>
</gene>
<organism evidence="1 2">
    <name type="scientific">Blastomyces parvus</name>
    <dbReference type="NCBI Taxonomy" id="2060905"/>
    <lineage>
        <taxon>Eukaryota</taxon>
        <taxon>Fungi</taxon>
        <taxon>Dikarya</taxon>
        <taxon>Ascomycota</taxon>
        <taxon>Pezizomycotina</taxon>
        <taxon>Eurotiomycetes</taxon>
        <taxon>Eurotiomycetidae</taxon>
        <taxon>Onygenales</taxon>
        <taxon>Ajellomycetaceae</taxon>
        <taxon>Blastomyces</taxon>
    </lineage>
</organism>